<reference evidence="1 2" key="1">
    <citation type="submission" date="2022-04" db="EMBL/GenBank/DDBJ databases">
        <title>Streptomyces sp. nov. LCR6-01 isolated from Lichen of Dirinaria sp.</title>
        <authorList>
            <person name="Kanchanasin P."/>
            <person name="Tanasupawat S."/>
            <person name="Phongsopitanun W."/>
        </authorList>
    </citation>
    <scope>NUCLEOTIDE SEQUENCE [LARGE SCALE GENOMIC DNA]</scope>
    <source>
        <strain evidence="1 2">LCR6-01</strain>
    </source>
</reference>
<dbReference type="Pfam" id="PF09471">
    <property type="entry name" value="Peptidase_M64"/>
    <property type="match status" value="2"/>
</dbReference>
<gene>
    <name evidence="1" type="ORF">M1O15_24870</name>
</gene>
<dbReference type="Gene3D" id="3.40.390.10">
    <property type="entry name" value="Collagenase (Catalytic Domain)"/>
    <property type="match status" value="1"/>
</dbReference>
<protein>
    <submittedName>
        <fullName evidence="1">M64 family metallopeptidase</fullName>
    </submittedName>
</protein>
<evidence type="ECO:0000313" key="2">
    <source>
        <dbReference type="Proteomes" id="UP001522868"/>
    </source>
</evidence>
<dbReference type="SUPFAM" id="SSF55486">
    <property type="entry name" value="Metalloproteases ('zincins'), catalytic domain"/>
    <property type="match status" value="1"/>
</dbReference>
<proteinExistence type="predicted"/>
<dbReference type="InterPro" id="IPR024079">
    <property type="entry name" value="MetalloPept_cat_dom_sf"/>
</dbReference>
<name>A0ABT0IGV9_9ACTN</name>
<evidence type="ECO:0000313" key="1">
    <source>
        <dbReference type="EMBL" id="MCK8680569.1"/>
    </source>
</evidence>
<dbReference type="EMBL" id="JALPTH010000028">
    <property type="protein sequence ID" value="MCK8680569.1"/>
    <property type="molecule type" value="Genomic_DNA"/>
</dbReference>
<accession>A0ABT0IGV9</accession>
<dbReference type="Proteomes" id="UP001522868">
    <property type="component" value="Unassembled WGS sequence"/>
</dbReference>
<keyword evidence="2" id="KW-1185">Reference proteome</keyword>
<dbReference type="RefSeq" id="WP_248636386.1">
    <property type="nucleotide sequence ID" value="NZ_JALPTH010000028.1"/>
</dbReference>
<sequence length="444" mass="47092">MSRYPDRGALVAPARPMSRSRRLMTAAVAGALTVGALGLAASRVEAAPAGVESPAGVVGTEHREVFSPDGSIRTVEIPVQREAAPDARSSRAAAAATVEPVEVNGPSSSKVDLVFVGDGYTSAQIATYRGHVKSKVNELFAVEPFKSYRSMFNVWQVNVVSRESGVDDDPTQGVRRDTALDMNYYCGGMARLLCVNEAKAAQYAAAAPQVDQVVALANSTTYGGAGGTAATAAGGNAQAGQIMVHELGHSLGGLADEYDSPGRYQGGEPSEPNVSVYPQATMKQYKLKWHRWLGQPTPDGGTIGTFEGAKYATQGIYRPSQNSIMRTLGREFNAPGRETMIAAFYRKAGVAQKAATTKGSSGGQRLGVEAQRPEGAALTVKWAIDGKPYAHKGSWLDTSRLPKGLLKGKGAHKVTATVVDRTPWVRDPALKADLTRTLTWTVRR</sequence>
<comment type="caution">
    <text evidence="1">The sequence shown here is derived from an EMBL/GenBank/DDBJ whole genome shotgun (WGS) entry which is preliminary data.</text>
</comment>
<organism evidence="1 2">
    <name type="scientific">Streptomyces lichenis</name>
    <dbReference type="NCBI Taxonomy" id="2306967"/>
    <lineage>
        <taxon>Bacteria</taxon>
        <taxon>Bacillati</taxon>
        <taxon>Actinomycetota</taxon>
        <taxon>Actinomycetes</taxon>
        <taxon>Kitasatosporales</taxon>
        <taxon>Streptomycetaceae</taxon>
        <taxon>Streptomyces</taxon>
    </lineage>
</organism>
<dbReference type="InterPro" id="IPR019026">
    <property type="entry name" value="Peptidase_M64_IgA"/>
</dbReference>